<dbReference type="EMBL" id="JAHRIN010059748">
    <property type="protein sequence ID" value="MEQ2212410.1"/>
    <property type="molecule type" value="Genomic_DNA"/>
</dbReference>
<dbReference type="Pfam" id="PF13347">
    <property type="entry name" value="MFS_2"/>
    <property type="match status" value="1"/>
</dbReference>
<feature type="transmembrane region" description="Helical" evidence="1">
    <location>
        <begin position="60"/>
        <end position="84"/>
    </location>
</feature>
<keyword evidence="1" id="KW-1133">Transmembrane helix</keyword>
<name>A0ABV0RVX7_9TELE</name>
<evidence type="ECO:0000313" key="2">
    <source>
        <dbReference type="EMBL" id="MEQ2212410.1"/>
    </source>
</evidence>
<organism evidence="2 3">
    <name type="scientific">Xenoophorus captivus</name>
    <dbReference type="NCBI Taxonomy" id="1517983"/>
    <lineage>
        <taxon>Eukaryota</taxon>
        <taxon>Metazoa</taxon>
        <taxon>Chordata</taxon>
        <taxon>Craniata</taxon>
        <taxon>Vertebrata</taxon>
        <taxon>Euteleostomi</taxon>
        <taxon>Actinopterygii</taxon>
        <taxon>Neopterygii</taxon>
        <taxon>Teleostei</taxon>
        <taxon>Neoteleostei</taxon>
        <taxon>Acanthomorphata</taxon>
        <taxon>Ovalentaria</taxon>
        <taxon>Atherinomorphae</taxon>
        <taxon>Cyprinodontiformes</taxon>
        <taxon>Goodeidae</taxon>
        <taxon>Xenoophorus</taxon>
    </lineage>
</organism>
<sequence length="85" mass="9683">MQTSVVNLSYHHRAPTTQLRRYLYICFPDVSMAVTAQSMLPDVVDDFRLINPYSKGHEAIFYSFYVFFIKLAAGITLGVSTLCLE</sequence>
<keyword evidence="1" id="KW-0812">Transmembrane</keyword>
<evidence type="ECO:0000256" key="1">
    <source>
        <dbReference type="SAM" id="Phobius"/>
    </source>
</evidence>
<feature type="transmembrane region" description="Helical" evidence="1">
    <location>
        <begin position="21"/>
        <end position="40"/>
    </location>
</feature>
<reference evidence="2 3" key="1">
    <citation type="submission" date="2021-06" db="EMBL/GenBank/DDBJ databases">
        <authorList>
            <person name="Palmer J.M."/>
        </authorList>
    </citation>
    <scope>NUCLEOTIDE SEQUENCE [LARGE SCALE GENOMIC DNA]</scope>
    <source>
        <strain evidence="2 3">XC_2019</strain>
        <tissue evidence="2">Muscle</tissue>
    </source>
</reference>
<keyword evidence="3" id="KW-1185">Reference proteome</keyword>
<evidence type="ECO:0000313" key="3">
    <source>
        <dbReference type="Proteomes" id="UP001434883"/>
    </source>
</evidence>
<proteinExistence type="predicted"/>
<dbReference type="Proteomes" id="UP001434883">
    <property type="component" value="Unassembled WGS sequence"/>
</dbReference>
<protein>
    <submittedName>
        <fullName evidence="2">Uncharacterized protein</fullName>
    </submittedName>
</protein>
<gene>
    <name evidence="2" type="ORF">XENOCAPTIV_030352</name>
</gene>
<comment type="caution">
    <text evidence="2">The sequence shown here is derived from an EMBL/GenBank/DDBJ whole genome shotgun (WGS) entry which is preliminary data.</text>
</comment>
<accession>A0ABV0RVX7</accession>
<keyword evidence="1" id="KW-0472">Membrane</keyword>